<dbReference type="EMBL" id="CP015402">
    <property type="protein sequence ID" value="ANU63117.1"/>
    <property type="molecule type" value="Genomic_DNA"/>
</dbReference>
<sequence>MTPSEIDGKYIAGFRTHLSDRLSPGSISQYLRSLRSLLNSYLGPEYRPAIKEAFAGIGSKNESDTRHITPADFRKIKDTTALSTYPALEKARRIFILSTLLGGIDIEELPAALSAIETNGRSTLRTGVSISVPSQALSVIRHFKEEFGVSISQCLSTLADDSYPKCLDAIGATLSLRHPLLPKSSADVWVALARTDGVPATVIASAVNNSDVAILRYSEADESISADDIQEVYYAVADTIESSTNHWYGARCFTTAPSEIKERLLYAKTKLGIEPDDVYIPFSGDSAVTEGCDKVMQPMLFFRATATRARDIKRHLGSHAYVYSYRTGEKSPAIISDTEMMTFMLLARVGADTIKLYFPKAGDNPPGLEINDTVIITDGNFSGHVGIIEKAGSDSFRVIVRITGISAVVTAEVPKKFLRGVGDNA</sequence>
<accession>A0A1B1S8I7</accession>
<evidence type="ECO:0000256" key="2">
    <source>
        <dbReference type="PROSITE-ProRule" id="PRU01248"/>
    </source>
</evidence>
<feature type="domain" description="Core-binding (CB)" evidence="3">
    <location>
        <begin position="1"/>
        <end position="42"/>
    </location>
</feature>
<gene>
    <name evidence="4" type="ORF">A4V02_04900</name>
</gene>
<dbReference type="GO" id="GO:0015074">
    <property type="term" value="P:DNA integration"/>
    <property type="evidence" value="ECO:0007669"/>
    <property type="project" value="UniProtKB-KW"/>
</dbReference>
<evidence type="ECO:0000313" key="5">
    <source>
        <dbReference type="Proteomes" id="UP000186351"/>
    </source>
</evidence>
<evidence type="ECO:0000256" key="1">
    <source>
        <dbReference type="ARBA" id="ARBA00022908"/>
    </source>
</evidence>
<dbReference type="InterPro" id="IPR044068">
    <property type="entry name" value="CB"/>
</dbReference>
<proteinExistence type="predicted"/>
<dbReference type="GO" id="GO:0003677">
    <property type="term" value="F:DNA binding"/>
    <property type="evidence" value="ECO:0007669"/>
    <property type="project" value="UniProtKB-UniRule"/>
</dbReference>
<dbReference type="AlphaFoldDB" id="A0A1B1S8I7"/>
<evidence type="ECO:0000313" key="4">
    <source>
        <dbReference type="EMBL" id="ANU63117.1"/>
    </source>
</evidence>
<dbReference type="RefSeq" id="WP_068960477.1">
    <property type="nucleotide sequence ID" value="NZ_CAJTAP010000005.1"/>
</dbReference>
<keyword evidence="5" id="KW-1185">Reference proteome</keyword>
<dbReference type="SUPFAM" id="SSF50104">
    <property type="entry name" value="Translation proteins SH3-like domain"/>
    <property type="match status" value="1"/>
</dbReference>
<protein>
    <recommendedName>
        <fullName evidence="3">Core-binding (CB) domain-containing protein</fullName>
    </recommendedName>
</protein>
<dbReference type="Proteomes" id="UP000186351">
    <property type="component" value="Chromosome"/>
</dbReference>
<dbReference type="PROSITE" id="PS51900">
    <property type="entry name" value="CB"/>
    <property type="match status" value="1"/>
</dbReference>
<keyword evidence="2" id="KW-0238">DNA-binding</keyword>
<organism evidence="4 5">
    <name type="scientific">Muribaculum intestinale</name>
    <dbReference type="NCBI Taxonomy" id="1796646"/>
    <lineage>
        <taxon>Bacteria</taxon>
        <taxon>Pseudomonadati</taxon>
        <taxon>Bacteroidota</taxon>
        <taxon>Bacteroidia</taxon>
        <taxon>Bacteroidales</taxon>
        <taxon>Muribaculaceae</taxon>
        <taxon>Muribaculum</taxon>
    </lineage>
</organism>
<name>A0A1B1S8I7_9BACT</name>
<dbReference type="InterPro" id="IPR008991">
    <property type="entry name" value="Translation_prot_SH3-like_sf"/>
</dbReference>
<reference evidence="5" key="1">
    <citation type="submission" date="2016-04" db="EMBL/GenBank/DDBJ databases">
        <title>Complete Genome Sequences of Twelve Strains of a Stable Defined Moderately Diverse Mouse Microbiota 2 (sDMDMm2).</title>
        <authorList>
            <person name="Uchimura Y."/>
            <person name="Wyss M."/>
            <person name="Brugiroux S."/>
            <person name="Limenitakis J.P."/>
            <person name="Stecher B."/>
            <person name="McCoy K.D."/>
            <person name="Macpherson A.J."/>
        </authorList>
    </citation>
    <scope>NUCLEOTIDE SEQUENCE [LARGE SCALE GENOMIC DNA]</scope>
    <source>
        <strain evidence="5">YL27</strain>
    </source>
</reference>
<dbReference type="KEGG" id="pary:A4V02_04900"/>
<keyword evidence="1" id="KW-0229">DNA integration</keyword>
<evidence type="ECO:0000259" key="3">
    <source>
        <dbReference type="PROSITE" id="PS51900"/>
    </source>
</evidence>
<dbReference type="GeneID" id="65536186"/>
<dbReference type="STRING" id="1796646.A4V02_04900"/>